<sequence length="787" mass="85961">MADMKTIGFAIVAIILVIIAAIGFYEYSVVNSKYISVNSNYQSLNEQYTALQGNYTKLNQTYSQLASEYKVLEGMYNALLAEAKGNYTLYQQAESNYTYYKTLYEQMLQQISKLNVSGYKPGAALSVVMQFYDGIAIESPADVVPFLASNFTANIIGEPFAGTYNLTTFNNTWLANFFGTYETVYFYTTALPTVTQINGNTFNITDVVQYFVAPTADPVYLQVFNASNTIIVQYIHGVPEITELLWKGNEVSPSTVIAGYPSQHSMQANQVLEEFLSQINALGAEFPASVIAQNFAPNGQLILMGQLPTVFKVGTYNGTSQIESVFNSWDSYFVFALTYAQNLLPNGTAIPPTVKVYLSPSNATAEVIANDTVFFGFVNQGQPNFPMIYDIHVDITAYLTYNTTTASWQITKEVWNSTEVNALSDTIYYNLNEPIMKVNGEATVTVNASSNQGYTLQVGNIMVIVKPHTYAELANGTMLSVYNFSLVTFSLEAIYSPPATPNLTPLYAFAFAVNNQITPTISLVTTVNGKVEAQAPITIVWAPNTWTSWTWFGGTYNGTAYIGGGYKFLDHWLYGNGIMVNVQFFKPVIWIFESAQTPIASTPKPVQVSVGPAYGLTPVNVYSYEINGTQGGVAVAGNMIVVIQPNTKIVTPSGNLTVFNFSVVFYNPANAGAAPNGQVPILAFAYAINGNVTFSYSTINSVTGLANPFITLILTPSQNVTMWTWGPKGYMFEDPIIIGNGVVVNLTFFKPVPWILTAPEISSSSTSTSMSGSTSTTTSSTPTPYWA</sequence>
<evidence type="ECO:0000313" key="3">
    <source>
        <dbReference type="EMBL" id="WWQ61834.1"/>
    </source>
</evidence>
<accession>A0AAX4L4E0</accession>
<reference evidence="3 4" key="1">
    <citation type="submission" date="2024-02" db="EMBL/GenBank/DDBJ databases">
        <title>STSV induces naive adaptation in Sulfolobus.</title>
        <authorList>
            <person name="Xiang X."/>
            <person name="Song M."/>
        </authorList>
    </citation>
    <scope>NUCLEOTIDE SEQUENCE [LARGE SCALE GENOMIC DNA]</scope>
    <source>
        <strain evidence="3 4">RT2</strain>
    </source>
</reference>
<dbReference type="PANTHER" id="PTHR36975:SF5">
    <property type="entry name" value="TRANSLOCATED ACTIN-RECRUITING PHOSPHOPROTEIN"/>
    <property type="match status" value="1"/>
</dbReference>
<dbReference type="PANTHER" id="PTHR36975">
    <property type="match status" value="1"/>
</dbReference>
<dbReference type="Proteomes" id="UP001432202">
    <property type="component" value="Chromosome"/>
</dbReference>
<keyword evidence="4" id="KW-1185">Reference proteome</keyword>
<dbReference type="InterPro" id="IPR053108">
    <property type="entry name" value="Chlamydial_TARP"/>
</dbReference>
<keyword evidence="2" id="KW-0812">Transmembrane</keyword>
<keyword evidence="2" id="KW-0472">Membrane</keyword>
<gene>
    <name evidence="3" type="ORF">V6M85_11460</name>
</gene>
<proteinExistence type="predicted"/>
<feature type="region of interest" description="Disordered" evidence="1">
    <location>
        <begin position="762"/>
        <end position="787"/>
    </location>
</feature>
<evidence type="ECO:0000256" key="1">
    <source>
        <dbReference type="SAM" id="MobiDB-lite"/>
    </source>
</evidence>
<organism evidence="3 4">
    <name type="scientific">Sulfolobus tengchongensis</name>
    <dbReference type="NCBI Taxonomy" id="207809"/>
    <lineage>
        <taxon>Archaea</taxon>
        <taxon>Thermoproteota</taxon>
        <taxon>Thermoprotei</taxon>
        <taxon>Sulfolobales</taxon>
        <taxon>Sulfolobaceae</taxon>
        <taxon>Sulfolobus</taxon>
    </lineage>
</organism>
<dbReference type="EMBL" id="CP146016">
    <property type="protein sequence ID" value="WWQ61834.1"/>
    <property type="molecule type" value="Genomic_DNA"/>
</dbReference>
<dbReference type="RefSeq" id="WP_338600182.1">
    <property type="nucleotide sequence ID" value="NZ_CP146016.1"/>
</dbReference>
<feature type="transmembrane region" description="Helical" evidence="2">
    <location>
        <begin position="7"/>
        <end position="25"/>
    </location>
</feature>
<protein>
    <submittedName>
        <fullName evidence="3">Uncharacterized protein</fullName>
    </submittedName>
</protein>
<dbReference type="GeneID" id="89337395"/>
<evidence type="ECO:0000256" key="2">
    <source>
        <dbReference type="SAM" id="Phobius"/>
    </source>
</evidence>
<dbReference type="AlphaFoldDB" id="A0AAX4L4E0"/>
<name>A0AAX4L4E0_9CREN</name>
<keyword evidence="2" id="KW-1133">Transmembrane helix</keyword>
<evidence type="ECO:0000313" key="4">
    <source>
        <dbReference type="Proteomes" id="UP001432202"/>
    </source>
</evidence>